<evidence type="ECO:0000313" key="5">
    <source>
        <dbReference type="Proteomes" id="UP000830835"/>
    </source>
</evidence>
<keyword evidence="5" id="KW-1185">Reference proteome</keyword>
<dbReference type="PANTHER" id="PTHR21666">
    <property type="entry name" value="PEPTIDASE-RELATED"/>
    <property type="match status" value="1"/>
</dbReference>
<name>A0ABT0CFG2_THEVL</name>
<dbReference type="EMBL" id="JAFIRA010000074">
    <property type="protein sequence ID" value="MCJ2544524.1"/>
    <property type="molecule type" value="Genomic_DNA"/>
</dbReference>
<dbReference type="Gene3D" id="2.70.70.10">
    <property type="entry name" value="Glucose Permease (Domain IIA)"/>
    <property type="match status" value="1"/>
</dbReference>
<protein>
    <submittedName>
        <fullName evidence="4">M23 family metallopeptidase</fullName>
    </submittedName>
</protein>
<feature type="region of interest" description="Disordered" evidence="1">
    <location>
        <begin position="1"/>
        <end position="21"/>
    </location>
</feature>
<evidence type="ECO:0000313" key="4">
    <source>
        <dbReference type="EMBL" id="MCJ2544524.1"/>
    </source>
</evidence>
<dbReference type="InterPro" id="IPR016047">
    <property type="entry name" value="M23ase_b-sheet_dom"/>
</dbReference>
<keyword evidence="2" id="KW-0812">Transmembrane</keyword>
<gene>
    <name evidence="4" type="ORF">JX360_16700</name>
</gene>
<dbReference type="Pfam" id="PF01551">
    <property type="entry name" value="Peptidase_M23"/>
    <property type="match status" value="1"/>
</dbReference>
<comment type="caution">
    <text evidence="4">The sequence shown here is derived from an EMBL/GenBank/DDBJ whole genome shotgun (WGS) entry which is preliminary data.</text>
</comment>
<feature type="transmembrane region" description="Helical" evidence="2">
    <location>
        <begin position="47"/>
        <end position="67"/>
    </location>
</feature>
<dbReference type="InterPro" id="IPR050570">
    <property type="entry name" value="Cell_wall_metabolism_enzyme"/>
</dbReference>
<proteinExistence type="predicted"/>
<evidence type="ECO:0000256" key="2">
    <source>
        <dbReference type="SAM" id="Phobius"/>
    </source>
</evidence>
<sequence length="363" mass="40026">MKDSRGVVDQGRYTSPKPTRQIEGKRDALRRWLYASAPMLAGKVRRLATSWAVATLLIFCALLYQFVNISPVFAQGLTGSASPGSLVGLYSQLVRALDRQDWRQALRLVDELRRQEQDPAQRYDLESYRLELEARAYAGDPPPPPQPATLPFLHKPFAGTFPVSNLFDHDLPLGEADDNGRFLTVQGQVWIPNPSHPCGKSDGHAGYDWEMPIGTPILAAAAGRVSLARAEPEFYCPALGRSVRGLRVRILHELGSPETQWFETLYAHLSQIQVREGQRVSPEEVIGLSGNSGCSSGPHLHFEVRRLNNTHSGQPAAVDPYGWLGSGLDPWSIHPQGAESLSLWQVGQAPSLGSCWDLLLPLD</sequence>
<evidence type="ECO:0000259" key="3">
    <source>
        <dbReference type="Pfam" id="PF01551"/>
    </source>
</evidence>
<dbReference type="SUPFAM" id="SSF51261">
    <property type="entry name" value="Duplicated hybrid motif"/>
    <property type="match status" value="1"/>
</dbReference>
<feature type="domain" description="M23ase beta-sheet core" evidence="3">
    <location>
        <begin position="203"/>
        <end position="308"/>
    </location>
</feature>
<dbReference type="PANTHER" id="PTHR21666:SF270">
    <property type="entry name" value="MUREIN HYDROLASE ACTIVATOR ENVC"/>
    <property type="match status" value="1"/>
</dbReference>
<keyword evidence="2" id="KW-1133">Transmembrane helix</keyword>
<dbReference type="InterPro" id="IPR011055">
    <property type="entry name" value="Dup_hybrid_motif"/>
</dbReference>
<evidence type="ECO:0000256" key="1">
    <source>
        <dbReference type="SAM" id="MobiDB-lite"/>
    </source>
</evidence>
<accession>A0ABT0CFG2</accession>
<dbReference type="Proteomes" id="UP000830835">
    <property type="component" value="Unassembled WGS sequence"/>
</dbReference>
<keyword evidence="2" id="KW-0472">Membrane</keyword>
<organism evidence="4 5">
    <name type="scientific">Thermostichus vulcanus str. 'Rupite'</name>
    <dbReference type="NCBI Taxonomy" id="2813851"/>
    <lineage>
        <taxon>Bacteria</taxon>
        <taxon>Bacillati</taxon>
        <taxon>Cyanobacteriota</taxon>
        <taxon>Cyanophyceae</taxon>
        <taxon>Thermostichales</taxon>
        <taxon>Thermostichaceae</taxon>
        <taxon>Thermostichus</taxon>
    </lineage>
</organism>
<reference evidence="4" key="1">
    <citation type="submission" date="2021-02" db="EMBL/GenBank/DDBJ databases">
        <title>The CRISPR/cas machinery reduction and long-range gene transfer in the hot spring cyanobacterium Synechococcus.</title>
        <authorList>
            <person name="Dvorak P."/>
            <person name="Jahodarova E."/>
            <person name="Hasler P."/>
            <person name="Poulickova A."/>
        </authorList>
    </citation>
    <scope>NUCLEOTIDE SEQUENCE</scope>
    <source>
        <strain evidence="4">Rupite</strain>
    </source>
</reference>
<dbReference type="CDD" id="cd12797">
    <property type="entry name" value="M23_peptidase"/>
    <property type="match status" value="1"/>
</dbReference>